<keyword evidence="2 5" id="KW-0689">Ribosomal protein</keyword>
<reference evidence="6 7" key="1">
    <citation type="submission" date="2023-07" db="EMBL/GenBank/DDBJ databases">
        <title>Genomic Encyclopedia of Type Strains, Phase IV (KMG-IV): sequencing the most valuable type-strain genomes for metagenomic binning, comparative biology and taxonomic classification.</title>
        <authorList>
            <person name="Goeker M."/>
        </authorList>
    </citation>
    <scope>NUCLEOTIDE SEQUENCE [LARGE SCALE GENOMIC DNA]</scope>
    <source>
        <strain evidence="6 7">DSM 9768</strain>
    </source>
</reference>
<dbReference type="NCBIfam" id="NF001860">
    <property type="entry name" value="PRK00595.1"/>
    <property type="match status" value="1"/>
</dbReference>
<sequence length="49" mass="5686">MPQKVVLACDVCKSRNYTTSKTEQNRTIRLQINKYCKTCGKHTTHVETK</sequence>
<dbReference type="NCBIfam" id="TIGR01023">
    <property type="entry name" value="rpmG_bact"/>
    <property type="match status" value="1"/>
</dbReference>
<dbReference type="InterPro" id="IPR011332">
    <property type="entry name" value="Ribosomal_zn-bd"/>
</dbReference>
<evidence type="ECO:0000256" key="3">
    <source>
        <dbReference type="ARBA" id="ARBA00023274"/>
    </source>
</evidence>
<dbReference type="Gene3D" id="2.20.28.120">
    <property type="entry name" value="Ribosomal protein L33"/>
    <property type="match status" value="1"/>
</dbReference>
<dbReference type="HAMAP" id="MF_00294">
    <property type="entry name" value="Ribosomal_bL33"/>
    <property type="match status" value="1"/>
</dbReference>
<keyword evidence="3 5" id="KW-0687">Ribonucleoprotein</keyword>
<dbReference type="GO" id="GO:0005840">
    <property type="term" value="C:ribosome"/>
    <property type="evidence" value="ECO:0007669"/>
    <property type="project" value="UniProtKB-KW"/>
</dbReference>
<evidence type="ECO:0000313" key="7">
    <source>
        <dbReference type="Proteomes" id="UP001230005"/>
    </source>
</evidence>
<dbReference type="Pfam" id="PF00471">
    <property type="entry name" value="Ribosomal_L33"/>
    <property type="match status" value="1"/>
</dbReference>
<dbReference type="InterPro" id="IPR038584">
    <property type="entry name" value="Ribosomal_bL33_sf"/>
</dbReference>
<accession>A0ABT9ZXM4</accession>
<dbReference type="SUPFAM" id="SSF57829">
    <property type="entry name" value="Zn-binding ribosomal proteins"/>
    <property type="match status" value="1"/>
</dbReference>
<dbReference type="InterPro" id="IPR001705">
    <property type="entry name" value="Ribosomal_bL33"/>
</dbReference>
<proteinExistence type="inferred from homology"/>
<dbReference type="Proteomes" id="UP001230005">
    <property type="component" value="Unassembled WGS sequence"/>
</dbReference>
<evidence type="ECO:0000313" key="6">
    <source>
        <dbReference type="EMBL" id="MDQ0255989.1"/>
    </source>
</evidence>
<organism evidence="6 7">
    <name type="scientific">Evansella vedderi</name>
    <dbReference type="NCBI Taxonomy" id="38282"/>
    <lineage>
        <taxon>Bacteria</taxon>
        <taxon>Bacillati</taxon>
        <taxon>Bacillota</taxon>
        <taxon>Bacilli</taxon>
        <taxon>Bacillales</taxon>
        <taxon>Bacillaceae</taxon>
        <taxon>Evansella</taxon>
    </lineage>
</organism>
<dbReference type="RefSeq" id="WP_307327342.1">
    <property type="nucleotide sequence ID" value="NZ_JAUSUG010000014.1"/>
</dbReference>
<protein>
    <recommendedName>
        <fullName evidence="4 5">Large ribosomal subunit protein bL33</fullName>
    </recommendedName>
</protein>
<gene>
    <name evidence="5" type="primary">rpmG</name>
    <name evidence="6" type="ORF">J2S74_003388</name>
</gene>
<evidence type="ECO:0000256" key="1">
    <source>
        <dbReference type="ARBA" id="ARBA00007596"/>
    </source>
</evidence>
<comment type="caution">
    <text evidence="6">The sequence shown here is derived from an EMBL/GenBank/DDBJ whole genome shotgun (WGS) entry which is preliminary data.</text>
</comment>
<evidence type="ECO:0000256" key="2">
    <source>
        <dbReference type="ARBA" id="ARBA00022980"/>
    </source>
</evidence>
<evidence type="ECO:0000256" key="4">
    <source>
        <dbReference type="ARBA" id="ARBA00035176"/>
    </source>
</evidence>
<dbReference type="NCBIfam" id="NF001764">
    <property type="entry name" value="PRK00504.1"/>
    <property type="match status" value="1"/>
</dbReference>
<evidence type="ECO:0000256" key="5">
    <source>
        <dbReference type="HAMAP-Rule" id="MF_00294"/>
    </source>
</evidence>
<comment type="similarity">
    <text evidence="1 5">Belongs to the bacterial ribosomal protein bL33 family.</text>
</comment>
<name>A0ABT9ZXM4_9BACI</name>
<dbReference type="EMBL" id="JAUSUG010000014">
    <property type="protein sequence ID" value="MDQ0255989.1"/>
    <property type="molecule type" value="Genomic_DNA"/>
</dbReference>
<keyword evidence="7" id="KW-1185">Reference proteome</keyword>